<keyword evidence="3 5" id="KW-0687">Ribonucleoprotein</keyword>
<gene>
    <name evidence="5" type="primary">rpsH</name>
    <name evidence="7" type="ORF">UU59_C0033G0006</name>
</gene>
<comment type="subunit">
    <text evidence="5">Part of the 30S ribosomal subunit. Contacts proteins S5 and S12.</text>
</comment>
<evidence type="ECO:0000313" key="8">
    <source>
        <dbReference type="Proteomes" id="UP000034544"/>
    </source>
</evidence>
<dbReference type="PANTHER" id="PTHR11758">
    <property type="entry name" value="40S RIBOSOMAL PROTEIN S15A"/>
    <property type="match status" value="1"/>
</dbReference>
<dbReference type="GO" id="GO:1990904">
    <property type="term" value="C:ribonucleoprotein complex"/>
    <property type="evidence" value="ECO:0007669"/>
    <property type="project" value="UniProtKB-KW"/>
</dbReference>
<comment type="similarity">
    <text evidence="1 5 6">Belongs to the universal ribosomal protein uS8 family.</text>
</comment>
<dbReference type="InterPro" id="IPR047863">
    <property type="entry name" value="Ribosomal_uS8_CS"/>
</dbReference>
<dbReference type="NCBIfam" id="NF001109">
    <property type="entry name" value="PRK00136.1"/>
    <property type="match status" value="1"/>
</dbReference>
<dbReference type="GO" id="GO:0019843">
    <property type="term" value="F:rRNA binding"/>
    <property type="evidence" value="ECO:0007669"/>
    <property type="project" value="UniProtKB-UniRule"/>
</dbReference>
<name>A0A0G0W2R2_UNCKA</name>
<sequence length="132" mass="14824">MSMDRLSNMLSAIKNASMAGKKVVEIMYSKECEEVAKVLREKGFLESVKVFKPEKTSVKRLHIELAVEENVFTLTEARRVSRPGRRIYRGADEIGTYKRGFGVMVVSTSKGIMSSAEARKKKIGGEIICEVY</sequence>
<dbReference type="Proteomes" id="UP000034544">
    <property type="component" value="Unassembled WGS sequence"/>
</dbReference>
<evidence type="ECO:0000256" key="2">
    <source>
        <dbReference type="ARBA" id="ARBA00022980"/>
    </source>
</evidence>
<keyword evidence="2 5" id="KW-0689">Ribosomal protein</keyword>
<dbReference type="GO" id="GO:0003735">
    <property type="term" value="F:structural constituent of ribosome"/>
    <property type="evidence" value="ECO:0007669"/>
    <property type="project" value="InterPro"/>
</dbReference>
<reference evidence="7 8" key="1">
    <citation type="journal article" date="2015" name="Nature">
        <title>rRNA introns, odd ribosomes, and small enigmatic genomes across a large radiation of phyla.</title>
        <authorList>
            <person name="Brown C.T."/>
            <person name="Hug L.A."/>
            <person name="Thomas B.C."/>
            <person name="Sharon I."/>
            <person name="Castelle C.J."/>
            <person name="Singh A."/>
            <person name="Wilkins M.J."/>
            <person name="Williams K.H."/>
            <person name="Banfield J.F."/>
        </authorList>
    </citation>
    <scope>NUCLEOTIDE SEQUENCE [LARGE SCALE GENOMIC DNA]</scope>
</reference>
<dbReference type="InterPro" id="IPR000630">
    <property type="entry name" value="Ribosomal_uS8"/>
</dbReference>
<dbReference type="PROSITE" id="PS00053">
    <property type="entry name" value="RIBOSOMAL_S8"/>
    <property type="match status" value="1"/>
</dbReference>
<dbReference type="Gene3D" id="3.30.1370.30">
    <property type="match status" value="1"/>
</dbReference>
<dbReference type="HAMAP" id="MF_01302_B">
    <property type="entry name" value="Ribosomal_uS8_B"/>
    <property type="match status" value="1"/>
</dbReference>
<keyword evidence="5" id="KW-0699">rRNA-binding</keyword>
<comment type="caution">
    <text evidence="7">The sequence shown here is derived from an EMBL/GenBank/DDBJ whole genome shotgun (WGS) entry which is preliminary data.</text>
</comment>
<organism evidence="7 8">
    <name type="scientific">candidate division WWE3 bacterium GW2011_GWE1_41_27</name>
    <dbReference type="NCBI Taxonomy" id="1619131"/>
    <lineage>
        <taxon>Bacteria</taxon>
        <taxon>Katanobacteria</taxon>
    </lineage>
</organism>
<dbReference type="Gene3D" id="3.30.1490.10">
    <property type="match status" value="1"/>
</dbReference>
<evidence type="ECO:0000313" key="7">
    <source>
        <dbReference type="EMBL" id="KKS06252.1"/>
    </source>
</evidence>
<evidence type="ECO:0000256" key="1">
    <source>
        <dbReference type="ARBA" id="ARBA00006471"/>
    </source>
</evidence>
<proteinExistence type="inferred from homology"/>
<evidence type="ECO:0000256" key="5">
    <source>
        <dbReference type="HAMAP-Rule" id="MF_01302"/>
    </source>
</evidence>
<dbReference type="PATRIC" id="fig|1619131.3.peg.631"/>
<accession>A0A0G0W2R2</accession>
<evidence type="ECO:0000256" key="6">
    <source>
        <dbReference type="RuleBase" id="RU003660"/>
    </source>
</evidence>
<dbReference type="GO" id="GO:0006412">
    <property type="term" value="P:translation"/>
    <property type="evidence" value="ECO:0007669"/>
    <property type="project" value="UniProtKB-UniRule"/>
</dbReference>
<dbReference type="GO" id="GO:0005840">
    <property type="term" value="C:ribosome"/>
    <property type="evidence" value="ECO:0007669"/>
    <property type="project" value="UniProtKB-KW"/>
</dbReference>
<dbReference type="AlphaFoldDB" id="A0A0G0W2R2"/>
<protein>
    <recommendedName>
        <fullName evidence="4 5">Small ribosomal subunit protein uS8</fullName>
    </recommendedName>
</protein>
<dbReference type="Pfam" id="PF00410">
    <property type="entry name" value="Ribosomal_S8"/>
    <property type="match status" value="1"/>
</dbReference>
<comment type="function">
    <text evidence="5">One of the primary rRNA binding proteins, it binds directly to 16S rRNA central domain where it helps coordinate assembly of the platform of the 30S subunit.</text>
</comment>
<dbReference type="GO" id="GO:0005737">
    <property type="term" value="C:cytoplasm"/>
    <property type="evidence" value="ECO:0007669"/>
    <property type="project" value="UniProtKB-ARBA"/>
</dbReference>
<dbReference type="EMBL" id="LCBF01000033">
    <property type="protein sequence ID" value="KKS06252.1"/>
    <property type="molecule type" value="Genomic_DNA"/>
</dbReference>
<keyword evidence="5" id="KW-0694">RNA-binding</keyword>
<evidence type="ECO:0000256" key="4">
    <source>
        <dbReference type="ARBA" id="ARBA00035258"/>
    </source>
</evidence>
<dbReference type="InterPro" id="IPR035987">
    <property type="entry name" value="Ribosomal_uS8_sf"/>
</dbReference>
<dbReference type="SUPFAM" id="SSF56047">
    <property type="entry name" value="Ribosomal protein S8"/>
    <property type="match status" value="1"/>
</dbReference>
<evidence type="ECO:0000256" key="3">
    <source>
        <dbReference type="ARBA" id="ARBA00023274"/>
    </source>
</evidence>
<dbReference type="FunFam" id="3.30.1490.10:FF:000001">
    <property type="entry name" value="30S ribosomal protein S8"/>
    <property type="match status" value="1"/>
</dbReference>